<name>X0TKI7_9ZZZZ</name>
<feature type="region of interest" description="Disordered" evidence="1">
    <location>
        <begin position="18"/>
        <end position="48"/>
    </location>
</feature>
<feature type="non-terminal residue" evidence="2">
    <location>
        <position position="1"/>
    </location>
</feature>
<protein>
    <submittedName>
        <fullName evidence="2">Uncharacterized protein</fullName>
    </submittedName>
</protein>
<organism evidence="2">
    <name type="scientific">marine sediment metagenome</name>
    <dbReference type="NCBI Taxonomy" id="412755"/>
    <lineage>
        <taxon>unclassified sequences</taxon>
        <taxon>metagenomes</taxon>
        <taxon>ecological metagenomes</taxon>
    </lineage>
</organism>
<gene>
    <name evidence="2" type="ORF">S01H1_20638</name>
</gene>
<feature type="compositionally biased region" description="Basic and acidic residues" evidence="1">
    <location>
        <begin position="26"/>
        <end position="39"/>
    </location>
</feature>
<evidence type="ECO:0000256" key="1">
    <source>
        <dbReference type="SAM" id="MobiDB-lite"/>
    </source>
</evidence>
<comment type="caution">
    <text evidence="2">The sequence shown here is derived from an EMBL/GenBank/DDBJ whole genome shotgun (WGS) entry which is preliminary data.</text>
</comment>
<dbReference type="EMBL" id="BARS01011323">
    <property type="protein sequence ID" value="GAF88642.1"/>
    <property type="molecule type" value="Genomic_DNA"/>
</dbReference>
<accession>X0TKI7</accession>
<reference evidence="2" key="1">
    <citation type="journal article" date="2014" name="Front. Microbiol.">
        <title>High frequency of phylogenetically diverse reductive dehalogenase-homologous genes in deep subseafloor sedimentary metagenomes.</title>
        <authorList>
            <person name="Kawai M."/>
            <person name="Futagami T."/>
            <person name="Toyoda A."/>
            <person name="Takaki Y."/>
            <person name="Nishi S."/>
            <person name="Hori S."/>
            <person name="Arai W."/>
            <person name="Tsubouchi T."/>
            <person name="Morono Y."/>
            <person name="Uchiyama I."/>
            <person name="Ito T."/>
            <person name="Fujiyama A."/>
            <person name="Inagaki F."/>
            <person name="Takami H."/>
        </authorList>
    </citation>
    <scope>NUCLEOTIDE SEQUENCE</scope>
    <source>
        <strain evidence="2">Expedition CK06-06</strain>
    </source>
</reference>
<evidence type="ECO:0000313" key="2">
    <source>
        <dbReference type="EMBL" id="GAF88642.1"/>
    </source>
</evidence>
<dbReference type="AlphaFoldDB" id="X0TKI7"/>
<proteinExistence type="predicted"/>
<sequence>WLIKAKRYDYSFEPGLSAEGGSQQVYDDKFSGRLADGENPRSSPKSYEGNVEELSKAIFDYSGFGYDDVYGGYGNTEEPEAGPFGP</sequence>